<dbReference type="Pfam" id="PF01464">
    <property type="entry name" value="SLT"/>
    <property type="match status" value="1"/>
</dbReference>
<dbReference type="InterPro" id="IPR036779">
    <property type="entry name" value="LysM_dom_sf"/>
</dbReference>
<keyword evidence="1" id="KW-0732">Signal</keyword>
<gene>
    <name evidence="3" type="ORF">KK078_24080</name>
</gene>
<dbReference type="RefSeq" id="WP_254092883.1">
    <property type="nucleotide sequence ID" value="NZ_JAHESC010000045.1"/>
</dbReference>
<dbReference type="Proteomes" id="UP001319180">
    <property type="component" value="Unassembled WGS sequence"/>
</dbReference>
<dbReference type="InterPro" id="IPR008258">
    <property type="entry name" value="Transglycosylase_SLT_dom_1"/>
</dbReference>
<keyword evidence="4" id="KW-1185">Reference proteome</keyword>
<dbReference type="Gene3D" id="1.10.530.10">
    <property type="match status" value="1"/>
</dbReference>
<dbReference type="EMBL" id="JAHESC010000045">
    <property type="protein sequence ID" value="MBT1689663.1"/>
    <property type="molecule type" value="Genomic_DNA"/>
</dbReference>
<evidence type="ECO:0000259" key="2">
    <source>
        <dbReference type="PROSITE" id="PS51782"/>
    </source>
</evidence>
<reference evidence="3 4" key="1">
    <citation type="submission" date="2021-05" db="EMBL/GenBank/DDBJ databases">
        <title>A Polyphasic approach of four new species of the genus Ohtaekwangia: Ohtaekwangia histidinii sp. nov., Ohtaekwangia cretensis sp. nov., Ohtaekwangia indiensis sp. nov., Ohtaekwangia reichenbachii sp. nov. from diverse environment.</title>
        <authorList>
            <person name="Octaviana S."/>
        </authorList>
    </citation>
    <scope>NUCLEOTIDE SEQUENCE [LARGE SCALE GENOMIC DNA]</scope>
    <source>
        <strain evidence="3 4">PWU37</strain>
    </source>
</reference>
<dbReference type="GO" id="GO:0008932">
    <property type="term" value="F:lytic endotransglycosylase activity"/>
    <property type="evidence" value="ECO:0007669"/>
    <property type="project" value="TreeGrafter"/>
</dbReference>
<feature type="domain" description="LysM" evidence="2">
    <location>
        <begin position="539"/>
        <end position="583"/>
    </location>
</feature>
<evidence type="ECO:0000256" key="1">
    <source>
        <dbReference type="SAM" id="SignalP"/>
    </source>
</evidence>
<name>A0AAP2GL23_9BACT</name>
<dbReference type="PANTHER" id="PTHR33734">
    <property type="entry name" value="LYSM DOMAIN-CONTAINING GPI-ANCHORED PROTEIN 2"/>
    <property type="match status" value="1"/>
</dbReference>
<organism evidence="3 4">
    <name type="scientific">Dawidia soli</name>
    <dbReference type="NCBI Taxonomy" id="2782352"/>
    <lineage>
        <taxon>Bacteria</taxon>
        <taxon>Pseudomonadati</taxon>
        <taxon>Bacteroidota</taxon>
        <taxon>Cytophagia</taxon>
        <taxon>Cytophagales</taxon>
        <taxon>Chryseotaleaceae</taxon>
        <taxon>Dawidia</taxon>
    </lineage>
</organism>
<feature type="chain" id="PRO_5042810813" evidence="1">
    <location>
        <begin position="19"/>
        <end position="658"/>
    </location>
</feature>
<dbReference type="Gene3D" id="3.10.350.10">
    <property type="entry name" value="LysM domain"/>
    <property type="match status" value="3"/>
</dbReference>
<evidence type="ECO:0000313" key="4">
    <source>
        <dbReference type="Proteomes" id="UP001319180"/>
    </source>
</evidence>
<dbReference type="InterPro" id="IPR018392">
    <property type="entry name" value="LysM"/>
</dbReference>
<sequence>MMRSLFALFFAVSYTVAAQTTTPTPQVPHKMAFAGITLTIRDDARREIQKDVDALTQSPRHHNIKVERAKTYFPIIEKIFAEENVPDDFKYLALQESALIADAVSVSNAVGFWQFKDFTAMEMGLRVDKQIDERMNIASSSRAAARYFKKNNTYFNNWIYALQAYQMGAGAVMRSEKDSQPGARSMEITSKTYWYVKKYLAHKVAFEDMVKGEGQIKALTYDSQNKTSLSDFAKEVSVNEEELKLYNKWTKSGDIPSDRTYVIVIPVKGNTGEIRLPDNTIASKAGETGKNSTSVSAQKETRRKVNGIPVIEARQGEGAAQLAGRAGVAVGAFMKWNDLDNAGSLVAGRTYLLGKKRARADKAYHTVQAGDNLWSVSQQYGVQVKKLKRYNRIESDRDLKPGMTLWLSARKPKDADKIPADTRPIEIDKSQTFAWGVDPTEGKTQTPIVTTTTPVTVVTTPTPATGTEVPAAVTPPVSVNTIQSVDSASAPLADTARAATEAIDSAKVLLPARVEVPAPADSAAVKPVATEPVVITVPDTHTIQPKETLYAIARQYNMGVMDLVNLNNLNLQESIKPGQVLRLKDTVPAVENTPAPAAAAGVETTNTPVTEVTHEVKATDTLYGIARKYGVTIKELMEWNNKKDFSLSVGEKLRIQQK</sequence>
<feature type="domain" description="LysM" evidence="2">
    <location>
        <begin position="309"/>
        <end position="353"/>
    </location>
</feature>
<protein>
    <submittedName>
        <fullName evidence="3">LysM peptidoglycan-binding domain-containing protein</fullName>
    </submittedName>
</protein>
<dbReference type="CDD" id="cd00118">
    <property type="entry name" value="LysM"/>
    <property type="match status" value="3"/>
</dbReference>
<dbReference type="SUPFAM" id="SSF54106">
    <property type="entry name" value="LysM domain"/>
    <property type="match status" value="3"/>
</dbReference>
<feature type="domain" description="LysM" evidence="2">
    <location>
        <begin position="612"/>
        <end position="655"/>
    </location>
</feature>
<proteinExistence type="predicted"/>
<dbReference type="SUPFAM" id="SSF53955">
    <property type="entry name" value="Lysozyme-like"/>
    <property type="match status" value="1"/>
</dbReference>
<dbReference type="InterPro" id="IPR023346">
    <property type="entry name" value="Lysozyme-like_dom_sf"/>
</dbReference>
<dbReference type="PANTHER" id="PTHR33734:SF22">
    <property type="entry name" value="MEMBRANE-BOUND LYTIC MUREIN TRANSGLYCOSYLASE D"/>
    <property type="match status" value="1"/>
</dbReference>
<dbReference type="CDD" id="cd16894">
    <property type="entry name" value="MltD-like"/>
    <property type="match status" value="1"/>
</dbReference>
<dbReference type="SMART" id="SM00257">
    <property type="entry name" value="LysM"/>
    <property type="match status" value="4"/>
</dbReference>
<accession>A0AAP2GL23</accession>
<comment type="caution">
    <text evidence="3">The sequence shown here is derived from an EMBL/GenBank/DDBJ whole genome shotgun (WGS) entry which is preliminary data.</text>
</comment>
<dbReference type="PROSITE" id="PS51782">
    <property type="entry name" value="LYSM"/>
    <property type="match status" value="4"/>
</dbReference>
<evidence type="ECO:0000313" key="3">
    <source>
        <dbReference type="EMBL" id="MBT1689663.1"/>
    </source>
</evidence>
<dbReference type="AlphaFoldDB" id="A0AAP2GL23"/>
<feature type="domain" description="LysM" evidence="2">
    <location>
        <begin position="363"/>
        <end position="407"/>
    </location>
</feature>
<dbReference type="Pfam" id="PF01476">
    <property type="entry name" value="LysM"/>
    <property type="match status" value="3"/>
</dbReference>
<feature type="signal peptide" evidence="1">
    <location>
        <begin position="1"/>
        <end position="18"/>
    </location>
</feature>